<keyword evidence="2 6" id="KW-0312">Gluconeogenesis</keyword>
<accession>A0A1G2EZ81</accession>
<comment type="subunit">
    <text evidence="6 7">Homodimer.</text>
</comment>
<evidence type="ECO:0000256" key="6">
    <source>
        <dbReference type="HAMAP-Rule" id="MF_00147"/>
    </source>
</evidence>
<dbReference type="EMBL" id="MHMQ01000013">
    <property type="protein sequence ID" value="OGZ30822.1"/>
    <property type="molecule type" value="Genomic_DNA"/>
</dbReference>
<dbReference type="GO" id="GO:0004807">
    <property type="term" value="F:triose-phosphate isomerase activity"/>
    <property type="evidence" value="ECO:0007669"/>
    <property type="project" value="UniProtKB-UniRule"/>
</dbReference>
<comment type="function">
    <text evidence="6">Involved in the gluconeogenesis. Catalyzes stereospecifically the conversion of dihydroxyacetone phosphate (DHAP) to D-glyceraldehyde-3-phosphate (G3P).</text>
</comment>
<dbReference type="CDD" id="cd00311">
    <property type="entry name" value="TIM"/>
    <property type="match status" value="1"/>
</dbReference>
<comment type="pathway">
    <text evidence="6 7">Carbohydrate biosynthesis; gluconeogenesis.</text>
</comment>
<dbReference type="Pfam" id="PF00121">
    <property type="entry name" value="TIM"/>
    <property type="match status" value="1"/>
</dbReference>
<comment type="pathway">
    <text evidence="6 7">Carbohydrate degradation; glycolysis; D-glyceraldehyde 3-phosphate from glycerone phosphate: step 1/1.</text>
</comment>
<dbReference type="GO" id="GO:0019563">
    <property type="term" value="P:glycerol catabolic process"/>
    <property type="evidence" value="ECO:0007669"/>
    <property type="project" value="TreeGrafter"/>
</dbReference>
<proteinExistence type="inferred from homology"/>
<comment type="similarity">
    <text evidence="1 6 7">Belongs to the triosephosphate isomerase family.</text>
</comment>
<dbReference type="Gene3D" id="3.20.20.70">
    <property type="entry name" value="Aldolase class I"/>
    <property type="match status" value="1"/>
</dbReference>
<dbReference type="InterPro" id="IPR022896">
    <property type="entry name" value="TrioseP_Isoase_bac/euk"/>
</dbReference>
<comment type="catalytic activity">
    <reaction evidence="6 7">
        <text>D-glyceraldehyde 3-phosphate = dihydroxyacetone phosphate</text>
        <dbReference type="Rhea" id="RHEA:18585"/>
        <dbReference type="ChEBI" id="CHEBI:57642"/>
        <dbReference type="ChEBI" id="CHEBI:59776"/>
        <dbReference type="EC" id="5.3.1.1"/>
    </reaction>
</comment>
<sequence length="251" mass="27481">MVKKIIIANWKMSPQSHKMAEDIVKNILFGIKKIKSKPEIVLCPPYVWLTDFSHKIKQVKWGAQDVFWESSGAYTGEISAGMLKSSGVTHIIVGHSERRGSLGETDDMINKKIRAALKAGLKTVLCVGERSRSEPDFYNFIKDELFADLAGVSGRLAKNLLIAYEPLWAIGTGDTPEPDDIFEMATYIRRNIFDILGKKAAYEIPVLYGGSVDAKNAAGFLRAKGVNGLLVGGASLVPNEFVGIVRASHGI</sequence>
<comment type="subcellular location">
    <subcellularLocation>
        <location evidence="6 7">Cytoplasm</location>
    </subcellularLocation>
</comment>
<evidence type="ECO:0000256" key="3">
    <source>
        <dbReference type="ARBA" id="ARBA00022490"/>
    </source>
</evidence>
<dbReference type="GO" id="GO:0006096">
    <property type="term" value="P:glycolytic process"/>
    <property type="evidence" value="ECO:0007669"/>
    <property type="project" value="UniProtKB-UniRule"/>
</dbReference>
<dbReference type="InterPro" id="IPR000652">
    <property type="entry name" value="Triosephosphate_isomerase"/>
</dbReference>
<dbReference type="UniPathway" id="UPA00109">
    <property type="reaction ID" value="UER00189"/>
</dbReference>
<gene>
    <name evidence="6" type="primary">tpiA</name>
    <name evidence="8" type="ORF">A2931_01825</name>
</gene>
<dbReference type="HAMAP" id="MF_00147_B">
    <property type="entry name" value="TIM_B"/>
    <property type="match status" value="1"/>
</dbReference>
<dbReference type="GO" id="GO:0005829">
    <property type="term" value="C:cytosol"/>
    <property type="evidence" value="ECO:0007669"/>
    <property type="project" value="TreeGrafter"/>
</dbReference>
<evidence type="ECO:0000256" key="5">
    <source>
        <dbReference type="ARBA" id="ARBA00023235"/>
    </source>
</evidence>
<reference evidence="8 9" key="1">
    <citation type="journal article" date="2016" name="Nat. Commun.">
        <title>Thousands of microbial genomes shed light on interconnected biogeochemical processes in an aquifer system.</title>
        <authorList>
            <person name="Anantharaman K."/>
            <person name="Brown C.T."/>
            <person name="Hug L.A."/>
            <person name="Sharon I."/>
            <person name="Castelle C.J."/>
            <person name="Probst A.J."/>
            <person name="Thomas B.C."/>
            <person name="Singh A."/>
            <person name="Wilkins M.J."/>
            <person name="Karaoz U."/>
            <person name="Brodie E.L."/>
            <person name="Williams K.H."/>
            <person name="Hubbard S.S."/>
            <person name="Banfield J.F."/>
        </authorList>
    </citation>
    <scope>NUCLEOTIDE SEQUENCE [LARGE SCALE GENOMIC DNA]</scope>
</reference>
<feature type="active site" description="Electrophile" evidence="6">
    <location>
        <position position="95"/>
    </location>
</feature>
<dbReference type="EC" id="5.3.1.1" evidence="6 7"/>
<evidence type="ECO:0000256" key="1">
    <source>
        <dbReference type="ARBA" id="ARBA00007422"/>
    </source>
</evidence>
<evidence type="ECO:0000313" key="9">
    <source>
        <dbReference type="Proteomes" id="UP000177486"/>
    </source>
</evidence>
<dbReference type="Proteomes" id="UP000177486">
    <property type="component" value="Unassembled WGS sequence"/>
</dbReference>
<dbReference type="GO" id="GO:0046166">
    <property type="term" value="P:glyceraldehyde-3-phosphate biosynthetic process"/>
    <property type="evidence" value="ECO:0007669"/>
    <property type="project" value="TreeGrafter"/>
</dbReference>
<keyword evidence="5 6" id="KW-0413">Isomerase</keyword>
<feature type="binding site" evidence="6">
    <location>
        <begin position="232"/>
        <end position="233"/>
    </location>
    <ligand>
        <name>substrate</name>
    </ligand>
</feature>
<dbReference type="GO" id="GO:0006094">
    <property type="term" value="P:gluconeogenesis"/>
    <property type="evidence" value="ECO:0007669"/>
    <property type="project" value="UniProtKB-UniRule"/>
</dbReference>
<dbReference type="InterPro" id="IPR020861">
    <property type="entry name" value="Triosephosphate_isomerase_AS"/>
</dbReference>
<dbReference type="InterPro" id="IPR035990">
    <property type="entry name" value="TIM_sf"/>
</dbReference>
<evidence type="ECO:0000313" key="8">
    <source>
        <dbReference type="EMBL" id="OGZ30822.1"/>
    </source>
</evidence>
<name>A0A1G2EZ81_9BACT</name>
<evidence type="ECO:0000256" key="7">
    <source>
        <dbReference type="RuleBase" id="RU363013"/>
    </source>
</evidence>
<feature type="binding site" evidence="6">
    <location>
        <begin position="9"/>
        <end position="11"/>
    </location>
    <ligand>
        <name>substrate</name>
    </ligand>
</feature>
<dbReference type="NCBIfam" id="TIGR00419">
    <property type="entry name" value="tim"/>
    <property type="match status" value="1"/>
</dbReference>
<dbReference type="SUPFAM" id="SSF51351">
    <property type="entry name" value="Triosephosphate isomerase (TIM)"/>
    <property type="match status" value="1"/>
</dbReference>
<feature type="binding site" evidence="6">
    <location>
        <position position="211"/>
    </location>
    <ligand>
        <name>substrate</name>
    </ligand>
</feature>
<organism evidence="8 9">
    <name type="scientific">Candidatus Niyogibacteria bacterium RIFCSPLOWO2_01_FULL_45_48</name>
    <dbReference type="NCBI Taxonomy" id="1801724"/>
    <lineage>
        <taxon>Bacteria</taxon>
        <taxon>Candidatus Niyogiibacteriota</taxon>
    </lineage>
</organism>
<feature type="binding site" evidence="6">
    <location>
        <position position="171"/>
    </location>
    <ligand>
        <name>substrate</name>
    </ligand>
</feature>
<dbReference type="PANTHER" id="PTHR21139">
    <property type="entry name" value="TRIOSEPHOSPHATE ISOMERASE"/>
    <property type="match status" value="1"/>
</dbReference>
<keyword evidence="3 6" id="KW-0963">Cytoplasm</keyword>
<dbReference type="InterPro" id="IPR013785">
    <property type="entry name" value="Aldolase_TIM"/>
</dbReference>
<evidence type="ECO:0000256" key="4">
    <source>
        <dbReference type="ARBA" id="ARBA00023152"/>
    </source>
</evidence>
<dbReference type="PANTHER" id="PTHR21139:SF42">
    <property type="entry name" value="TRIOSEPHOSPHATE ISOMERASE"/>
    <property type="match status" value="1"/>
</dbReference>
<dbReference type="PROSITE" id="PS00171">
    <property type="entry name" value="TIM_1"/>
    <property type="match status" value="1"/>
</dbReference>
<dbReference type="UniPathway" id="UPA00138"/>
<protein>
    <recommendedName>
        <fullName evidence="6 7">Triosephosphate isomerase</fullName>
        <shortName evidence="6">TIM</shortName>
        <shortName evidence="6">TPI</shortName>
        <ecNumber evidence="6 7">5.3.1.1</ecNumber>
    </recommendedName>
    <alternativeName>
        <fullName evidence="6">Triose-phosphate isomerase</fullName>
    </alternativeName>
</protein>
<dbReference type="AlphaFoldDB" id="A0A1G2EZ81"/>
<dbReference type="PROSITE" id="PS51440">
    <property type="entry name" value="TIM_2"/>
    <property type="match status" value="1"/>
</dbReference>
<keyword evidence="4 6" id="KW-0324">Glycolysis</keyword>
<comment type="caution">
    <text evidence="8">The sequence shown here is derived from an EMBL/GenBank/DDBJ whole genome shotgun (WGS) entry which is preliminary data.</text>
</comment>
<evidence type="ECO:0000256" key="2">
    <source>
        <dbReference type="ARBA" id="ARBA00022432"/>
    </source>
</evidence>
<feature type="active site" description="Proton acceptor" evidence="6">
    <location>
        <position position="165"/>
    </location>
</feature>